<dbReference type="EMBL" id="FNIX01000034">
    <property type="protein sequence ID" value="SDP97884.1"/>
    <property type="molecule type" value="Genomic_DNA"/>
</dbReference>
<dbReference type="Proteomes" id="UP000199691">
    <property type="component" value="Unassembled WGS sequence"/>
</dbReference>
<evidence type="ECO:0000313" key="4">
    <source>
        <dbReference type="Proteomes" id="UP000199691"/>
    </source>
</evidence>
<dbReference type="InterPro" id="IPR007110">
    <property type="entry name" value="Ig-like_dom"/>
</dbReference>
<dbReference type="AlphaFoldDB" id="A0A1H0X4K8"/>
<protein>
    <recommendedName>
        <fullName evidence="2">Ig-like domain-containing protein</fullName>
    </recommendedName>
</protein>
<feature type="chain" id="PRO_5038916897" description="Ig-like domain-containing protein" evidence="1">
    <location>
        <begin position="22"/>
        <end position="353"/>
    </location>
</feature>
<keyword evidence="4" id="KW-1185">Reference proteome</keyword>
<dbReference type="RefSeq" id="WP_143023062.1">
    <property type="nucleotide sequence ID" value="NZ_FNIX01000034.1"/>
</dbReference>
<gene>
    <name evidence="3" type="ORF">SAMN05421507_13432</name>
</gene>
<evidence type="ECO:0000259" key="2">
    <source>
        <dbReference type="PROSITE" id="PS50835"/>
    </source>
</evidence>
<keyword evidence="1" id="KW-0732">Signal</keyword>
<name>A0A1H0X4K8_9PSEU</name>
<feature type="signal peptide" evidence="1">
    <location>
        <begin position="1"/>
        <end position="21"/>
    </location>
</feature>
<dbReference type="PROSITE" id="PS50835">
    <property type="entry name" value="IG_LIKE"/>
    <property type="match status" value="1"/>
</dbReference>
<sequence>MALRQRFTPVALLGAVLMATACTGSGNDRDPADAGETRQDGEYQVNAGVPEQYRAKALADGKHRAIDACGLHDPDAAQKATGDRGDEILPSTSGLQECTLRLHQGEFKSTWTLYLEVGTAYDAGSRKNDAPEQLGGMDVFVSEGEDGKRCEISKPLDDKHAVQVRASASNDTPAKPACQVLREYVTALAPVWKNMPKHGGGRTAPELTLVKLDPCAAAAATLDMFEEGFLKTSGPMACTARSAKVMPPQQKPAKGVGQPEVSVTWIMASDPAKLIRPGDNNTAREITVEGRKAVLSPGSYGCSTYVVWDDQIKVDQDNRAADDDLTQQMRIQTATCDTAEEVTKKILARVGRR</sequence>
<evidence type="ECO:0000256" key="1">
    <source>
        <dbReference type="SAM" id="SignalP"/>
    </source>
</evidence>
<dbReference type="PROSITE" id="PS51257">
    <property type="entry name" value="PROKAR_LIPOPROTEIN"/>
    <property type="match status" value="1"/>
</dbReference>
<accession>A0A1H0X4K8</accession>
<organism evidence="3 4">
    <name type="scientific">Lentzea jiangxiensis</name>
    <dbReference type="NCBI Taxonomy" id="641025"/>
    <lineage>
        <taxon>Bacteria</taxon>
        <taxon>Bacillati</taxon>
        <taxon>Actinomycetota</taxon>
        <taxon>Actinomycetes</taxon>
        <taxon>Pseudonocardiales</taxon>
        <taxon>Pseudonocardiaceae</taxon>
        <taxon>Lentzea</taxon>
    </lineage>
</organism>
<evidence type="ECO:0000313" key="3">
    <source>
        <dbReference type="EMBL" id="SDP97884.1"/>
    </source>
</evidence>
<reference evidence="4" key="1">
    <citation type="submission" date="2016-10" db="EMBL/GenBank/DDBJ databases">
        <authorList>
            <person name="Varghese N."/>
            <person name="Submissions S."/>
        </authorList>
    </citation>
    <scope>NUCLEOTIDE SEQUENCE [LARGE SCALE GENOMIC DNA]</scope>
    <source>
        <strain evidence="4">CGMCC 4.6609</strain>
    </source>
</reference>
<dbReference type="STRING" id="641025.SAMN05421507_13432"/>
<proteinExistence type="predicted"/>
<feature type="domain" description="Ig-like" evidence="2">
    <location>
        <begin position="205"/>
        <end position="302"/>
    </location>
</feature>
<dbReference type="OrthoDB" id="3689942at2"/>